<dbReference type="PANTHER" id="PTHR21277:SF5">
    <property type="entry name" value="TRANSCRIPTIONAL ADAPTER 1"/>
    <property type="match status" value="1"/>
</dbReference>
<feature type="region of interest" description="Disordered" evidence="5">
    <location>
        <begin position="363"/>
        <end position="393"/>
    </location>
</feature>
<comment type="subcellular location">
    <subcellularLocation>
        <location evidence="1">Nucleus</location>
    </subcellularLocation>
</comment>
<feature type="region of interest" description="Disordered" evidence="5">
    <location>
        <begin position="1"/>
        <end position="29"/>
    </location>
</feature>
<evidence type="ECO:0000313" key="6">
    <source>
        <dbReference type="EMBL" id="KAH6598452.1"/>
    </source>
</evidence>
<feature type="compositionally biased region" description="Polar residues" evidence="5">
    <location>
        <begin position="323"/>
        <end position="333"/>
    </location>
</feature>
<keyword evidence="3" id="KW-0804">Transcription</keyword>
<dbReference type="EMBL" id="JAFCIX010000102">
    <property type="protein sequence ID" value="KAH6598452.1"/>
    <property type="molecule type" value="Genomic_DNA"/>
</dbReference>
<feature type="compositionally biased region" description="Low complexity" evidence="5">
    <location>
        <begin position="1"/>
        <end position="21"/>
    </location>
</feature>
<evidence type="ECO:0000256" key="1">
    <source>
        <dbReference type="ARBA" id="ARBA00004123"/>
    </source>
</evidence>
<dbReference type="Pfam" id="PF12767">
    <property type="entry name" value="SAGA-Tad1"/>
    <property type="match status" value="1"/>
</dbReference>
<keyword evidence="2" id="KW-0805">Transcription regulation</keyword>
<sequence length="444" mass="47606">MGAAPVSTTAAPTAASLATDLPTPPSASPELRRMDTAALKQELADSLGPQHGPAYWAVFRSFLAGNCSKKEFDAVVLGALTGLQARLHNKLILAICYNLQAGIPPPPGPPSTDFTPKSTTTFPTPIEISAVSIANSLKRTVDEDEELAPAEIKRRFTTNLIMSLSQQDRQRLIGLGIVKHQDEPFVPPTKKALFPNGFPVGIESIPRSCKDEGDIPVMDMLQQRLRFISGMQDLEESPTLESAKLISFALDHYLKNFLQAILRALTPLRVGRSGIVSGNNSQSAMDSLRNVSFQAKLVQKKRLPFGLHSTTGNSRTDLGPLNDQRNGKSISLGTTNVTASAGTAKPFGSSSTAPRAFVTPAASHRNTTTNATNGPSSSLAPNTAASQPNNSPLKSSKLALAPITSIEALEAMQRPFGLDELRFVFEFLPQMETETLERIALEAL</sequence>
<evidence type="ECO:0000313" key="7">
    <source>
        <dbReference type="Proteomes" id="UP001648503"/>
    </source>
</evidence>
<comment type="caution">
    <text evidence="6">The sequence shown here is derived from an EMBL/GenBank/DDBJ whole genome shotgun (WGS) entry which is preliminary data.</text>
</comment>
<gene>
    <name evidence="6" type="ORF">BASA50_003493</name>
</gene>
<feature type="compositionally biased region" description="Polar residues" evidence="5">
    <location>
        <begin position="364"/>
        <end position="393"/>
    </location>
</feature>
<organism evidence="6 7">
    <name type="scientific">Batrachochytrium salamandrivorans</name>
    <dbReference type="NCBI Taxonomy" id="1357716"/>
    <lineage>
        <taxon>Eukaryota</taxon>
        <taxon>Fungi</taxon>
        <taxon>Fungi incertae sedis</taxon>
        <taxon>Chytridiomycota</taxon>
        <taxon>Chytridiomycota incertae sedis</taxon>
        <taxon>Chytridiomycetes</taxon>
        <taxon>Rhizophydiales</taxon>
        <taxon>Rhizophydiales incertae sedis</taxon>
        <taxon>Batrachochytrium</taxon>
    </lineage>
</organism>
<dbReference type="InterPro" id="IPR024738">
    <property type="entry name" value="Hfi1/Tada1"/>
</dbReference>
<evidence type="ECO:0000256" key="5">
    <source>
        <dbReference type="SAM" id="MobiDB-lite"/>
    </source>
</evidence>
<protein>
    <recommendedName>
        <fullName evidence="8">Transcriptional regulator of RNA polII, SAGA, subunit-domain-containing protein</fullName>
    </recommendedName>
</protein>
<proteinExistence type="predicted"/>
<evidence type="ECO:0000256" key="2">
    <source>
        <dbReference type="ARBA" id="ARBA00023015"/>
    </source>
</evidence>
<dbReference type="Proteomes" id="UP001648503">
    <property type="component" value="Unassembled WGS sequence"/>
</dbReference>
<evidence type="ECO:0000256" key="4">
    <source>
        <dbReference type="ARBA" id="ARBA00023242"/>
    </source>
</evidence>
<dbReference type="PANTHER" id="PTHR21277">
    <property type="entry name" value="TRANSCRIPTIONAL ADAPTER 1"/>
    <property type="match status" value="1"/>
</dbReference>
<evidence type="ECO:0000256" key="3">
    <source>
        <dbReference type="ARBA" id="ARBA00023163"/>
    </source>
</evidence>
<evidence type="ECO:0008006" key="8">
    <source>
        <dbReference type="Google" id="ProtNLM"/>
    </source>
</evidence>
<accession>A0ABQ8FKH4</accession>
<name>A0ABQ8FKH4_9FUNG</name>
<keyword evidence="4" id="KW-0539">Nucleus</keyword>
<reference evidence="6 7" key="1">
    <citation type="submission" date="2021-02" db="EMBL/GenBank/DDBJ databases">
        <title>Variation within the Batrachochytrium salamandrivorans European outbreak.</title>
        <authorList>
            <person name="Kelly M."/>
            <person name="Pasmans F."/>
            <person name="Shea T.P."/>
            <person name="Munoz J.F."/>
            <person name="Carranza S."/>
            <person name="Cuomo C.A."/>
            <person name="Martel A."/>
        </authorList>
    </citation>
    <scope>NUCLEOTIDE SEQUENCE [LARGE SCALE GENOMIC DNA]</scope>
    <source>
        <strain evidence="6 7">AMFP18/2</strain>
    </source>
</reference>
<keyword evidence="7" id="KW-1185">Reference proteome</keyword>
<feature type="region of interest" description="Disordered" evidence="5">
    <location>
        <begin position="306"/>
        <end position="333"/>
    </location>
</feature>